<dbReference type="EMBL" id="CP044619">
    <property type="protein sequence ID" value="QRD89233.1"/>
    <property type="molecule type" value="Genomic_DNA"/>
</dbReference>
<dbReference type="Proteomes" id="UP000596276">
    <property type="component" value="Chromosome 1"/>
</dbReference>
<gene>
    <name evidence="1" type="ORF">F9C07_2280311</name>
</gene>
<organism evidence="1 2">
    <name type="scientific">Aspergillus flavus (strain ATCC 200026 / FGSC A1120 / IAM 13836 / NRRL 3357 / JCM 12722 / SRRC 167)</name>
    <dbReference type="NCBI Taxonomy" id="332952"/>
    <lineage>
        <taxon>Eukaryota</taxon>
        <taxon>Fungi</taxon>
        <taxon>Dikarya</taxon>
        <taxon>Ascomycota</taxon>
        <taxon>Pezizomycotina</taxon>
        <taxon>Eurotiomycetes</taxon>
        <taxon>Eurotiomycetidae</taxon>
        <taxon>Eurotiales</taxon>
        <taxon>Aspergillaceae</taxon>
        <taxon>Aspergillus</taxon>
        <taxon>Aspergillus subgen. Circumdati</taxon>
    </lineage>
</organism>
<evidence type="ECO:0000313" key="1">
    <source>
        <dbReference type="EMBL" id="QRD89233.1"/>
    </source>
</evidence>
<dbReference type="AlphaFoldDB" id="A0A7U2QY76"/>
<reference evidence="2" key="1">
    <citation type="journal article" date="2021" name="G3 (Bethesda)">
        <title>Chromosome assembled and annotated genome sequence of Aspergillus flavus NRRL 3357.</title>
        <authorList>
            <person name="Skerker J.M."/>
            <person name="Pianalto K.M."/>
            <person name="Mondo S.J."/>
            <person name="Yang K."/>
            <person name="Arkin A.P."/>
            <person name="Keller N.P."/>
            <person name="Grigoriev I.V."/>
            <person name="Louise Glass N.L."/>
        </authorList>
    </citation>
    <scope>NUCLEOTIDE SEQUENCE [LARGE SCALE GENOMIC DNA]</scope>
    <source>
        <strain evidence="2">ATCC 200026 / FGSC A1120 / IAM 13836 / NRRL 3357 / JCM 12722 / SRRC 167</strain>
    </source>
</reference>
<name>A0A7U2QY76_ASPFN</name>
<accession>A0A7U2QY76</accession>
<keyword evidence="2" id="KW-1185">Reference proteome</keyword>
<dbReference type="VEuPathDB" id="FungiDB:F9C07_2280311"/>
<protein>
    <submittedName>
        <fullName evidence="1">Uncharacterized protein</fullName>
    </submittedName>
</protein>
<evidence type="ECO:0000313" key="2">
    <source>
        <dbReference type="Proteomes" id="UP000596276"/>
    </source>
</evidence>
<sequence>MNHVQPPTQVQMWIISGVCSGRVGYDQCAKNRNFLPVEILVINHHGPILPEDHMCRDQTYQPSTELEVILGSRLVDPAAWFSCE</sequence>
<proteinExistence type="predicted"/>